<dbReference type="GO" id="GO:0022857">
    <property type="term" value="F:transmembrane transporter activity"/>
    <property type="evidence" value="ECO:0007669"/>
    <property type="project" value="InterPro"/>
</dbReference>
<dbReference type="KEGG" id="kla:KLLA0_B00385g"/>
<feature type="transmembrane region" description="Helical" evidence="6">
    <location>
        <begin position="312"/>
        <end position="336"/>
    </location>
</feature>
<keyword evidence="5 6" id="KW-0472">Membrane</keyword>
<dbReference type="InterPro" id="IPR002293">
    <property type="entry name" value="AA/rel_permease1"/>
</dbReference>
<dbReference type="OMA" id="MITCLAC"/>
<feature type="transmembrane region" description="Helical" evidence="6">
    <location>
        <begin position="425"/>
        <end position="447"/>
    </location>
</feature>
<feature type="transmembrane region" description="Helical" evidence="6">
    <location>
        <begin position="59"/>
        <end position="78"/>
    </location>
</feature>
<keyword evidence="8" id="KW-1185">Reference proteome</keyword>
<dbReference type="PaxDb" id="284590-Q6CWZ2"/>
<feature type="transmembrane region" description="Helical" evidence="6">
    <location>
        <begin position="156"/>
        <end position="181"/>
    </location>
</feature>
<evidence type="ECO:0000313" key="8">
    <source>
        <dbReference type="Proteomes" id="UP000000598"/>
    </source>
</evidence>
<dbReference type="PANTHER" id="PTHR45649:SF16">
    <property type="entry name" value="7-KETO 8-AMINOPELARGONIC ACID TRANSPORTER"/>
    <property type="match status" value="1"/>
</dbReference>
<evidence type="ECO:0000256" key="6">
    <source>
        <dbReference type="SAM" id="Phobius"/>
    </source>
</evidence>
<evidence type="ECO:0000256" key="1">
    <source>
        <dbReference type="ARBA" id="ARBA00004141"/>
    </source>
</evidence>
<evidence type="ECO:0000256" key="4">
    <source>
        <dbReference type="ARBA" id="ARBA00022989"/>
    </source>
</evidence>
<keyword evidence="2" id="KW-0813">Transport</keyword>
<dbReference type="GO" id="GO:0016020">
    <property type="term" value="C:membrane"/>
    <property type="evidence" value="ECO:0007669"/>
    <property type="project" value="UniProtKB-SubCell"/>
</dbReference>
<keyword evidence="3 6" id="KW-0812">Transmembrane</keyword>
<proteinExistence type="predicted"/>
<dbReference type="FunCoup" id="Q6CWZ2">
    <property type="interactions" value="28"/>
</dbReference>
<dbReference type="Pfam" id="PF13520">
    <property type="entry name" value="AA_permease_2"/>
    <property type="match status" value="1"/>
</dbReference>
<feature type="transmembrane region" description="Helical" evidence="6">
    <location>
        <begin position="202"/>
        <end position="219"/>
    </location>
</feature>
<feature type="transmembrane region" description="Helical" evidence="6">
    <location>
        <begin position="365"/>
        <end position="387"/>
    </location>
</feature>
<gene>
    <name evidence="7" type="ORF">KLLA0_B00385g</name>
</gene>
<evidence type="ECO:0000256" key="5">
    <source>
        <dbReference type="ARBA" id="ARBA00023136"/>
    </source>
</evidence>
<dbReference type="PIRSF" id="PIRSF006060">
    <property type="entry name" value="AA_transporter"/>
    <property type="match status" value="1"/>
</dbReference>
<accession>Q6CWZ2</accession>
<feature type="transmembrane region" description="Helical" evidence="6">
    <location>
        <begin position="225"/>
        <end position="246"/>
    </location>
</feature>
<name>Q6CWZ2_KLULA</name>
<protein>
    <submittedName>
        <fullName evidence="7">KLLA0B00385p</fullName>
    </submittedName>
</protein>
<evidence type="ECO:0000256" key="2">
    <source>
        <dbReference type="ARBA" id="ARBA00022448"/>
    </source>
</evidence>
<dbReference type="Gene3D" id="1.20.1740.10">
    <property type="entry name" value="Amino acid/polyamine transporter I"/>
    <property type="match status" value="1"/>
</dbReference>
<dbReference type="Proteomes" id="UP000000598">
    <property type="component" value="Chromosome B"/>
</dbReference>
<keyword evidence="4 6" id="KW-1133">Transmembrane helix</keyword>
<evidence type="ECO:0000256" key="3">
    <source>
        <dbReference type="ARBA" id="ARBA00022692"/>
    </source>
</evidence>
<evidence type="ECO:0000313" key="7">
    <source>
        <dbReference type="EMBL" id="CAH01940.1"/>
    </source>
</evidence>
<comment type="subcellular location">
    <subcellularLocation>
        <location evidence="1">Membrane</location>
        <topology evidence="1">Multi-pass membrane protein</topology>
    </subcellularLocation>
</comment>
<dbReference type="PANTHER" id="PTHR45649">
    <property type="entry name" value="AMINO-ACID PERMEASE BAT1"/>
    <property type="match status" value="1"/>
</dbReference>
<feature type="transmembrane region" description="Helical" evidence="6">
    <location>
        <begin position="509"/>
        <end position="531"/>
    </location>
</feature>
<feature type="transmembrane region" description="Helical" evidence="6">
    <location>
        <begin position="27"/>
        <end position="52"/>
    </location>
</feature>
<dbReference type="HOGENOM" id="CLU_004495_0_3_1"/>
<dbReference type="InParanoid" id="Q6CWZ2"/>
<sequence>MSSVSSCSLGTTSVSQKEGKLARNYSWWPLIGMSFSLTNSWLGVSSSFVVGLSGAGQPIVVYGLIFAFVLTLMCGYSLSEFSRLLPNSAGTSFWTFKLLEKNAPGDVEELSVTRKVSSALEISKSVDNEGKVKENSVVNLSTMYSNSCTSSFQKNMAIAVGLINYFGCVFTTASIVSALVYSIMGIHSILHPSFELKQWHTFILYEILTVFLTVFNCNYRCLPFLSSFGLAMSLLSYAITFILCLVSRSNSISEQPWPKSEDIFYKFHNNTGWKSNGMAFVVSLINPLWSFVGIDSATHMVDEVGHVAAQVLVPKVIITTIFIGFITSFSYSIALFYCVRDTAAVLESIAPVVTIYYQATGNRNLAVFMQASTIVAGLTCGVASGTWQSRMLWSLSREMETMRPDGILSGFVTARFATIDSVNKVPLYAHFFSQALVVIIGCIMLGSTKAFNAIVSAAVTLLIVSYAIPSLILLVRGRNKFIAKCERETANETDIVPNKYSMWLKKWGVIPHTLTVAYALFCVVMLSFPYVKPVTSSNMNYVSVVYGAIALIIGLVILLFNSIP</sequence>
<organism evidence="7 8">
    <name type="scientific">Kluyveromyces lactis (strain ATCC 8585 / CBS 2359 / DSM 70799 / NBRC 1267 / NRRL Y-1140 / WM37)</name>
    <name type="common">Yeast</name>
    <name type="synonym">Candida sphaerica</name>
    <dbReference type="NCBI Taxonomy" id="284590"/>
    <lineage>
        <taxon>Eukaryota</taxon>
        <taxon>Fungi</taxon>
        <taxon>Dikarya</taxon>
        <taxon>Ascomycota</taxon>
        <taxon>Saccharomycotina</taxon>
        <taxon>Saccharomycetes</taxon>
        <taxon>Saccharomycetales</taxon>
        <taxon>Saccharomycetaceae</taxon>
        <taxon>Kluyveromyces</taxon>
    </lineage>
</organism>
<dbReference type="AlphaFoldDB" id="Q6CWZ2"/>
<feature type="transmembrane region" description="Helical" evidence="6">
    <location>
        <begin position="543"/>
        <end position="563"/>
    </location>
</feature>
<dbReference type="EMBL" id="CR382122">
    <property type="protein sequence ID" value="CAH01940.1"/>
    <property type="molecule type" value="Genomic_DNA"/>
</dbReference>
<reference evidence="7 8" key="1">
    <citation type="journal article" date="2004" name="Nature">
        <title>Genome evolution in yeasts.</title>
        <authorList>
            <consortium name="Genolevures"/>
            <person name="Dujon B."/>
            <person name="Sherman D."/>
            <person name="Fischer G."/>
            <person name="Durrens P."/>
            <person name="Casaregola S."/>
            <person name="Lafontaine I."/>
            <person name="de Montigny J."/>
            <person name="Marck C."/>
            <person name="Neuveglise C."/>
            <person name="Talla E."/>
            <person name="Goffard N."/>
            <person name="Frangeul L."/>
            <person name="Aigle M."/>
            <person name="Anthouard V."/>
            <person name="Babour A."/>
            <person name="Barbe V."/>
            <person name="Barnay S."/>
            <person name="Blanchin S."/>
            <person name="Beckerich J.M."/>
            <person name="Beyne E."/>
            <person name="Bleykasten C."/>
            <person name="Boisrame A."/>
            <person name="Boyer J."/>
            <person name="Cattolico L."/>
            <person name="Confanioleri F."/>
            <person name="de Daruvar A."/>
            <person name="Despons L."/>
            <person name="Fabre E."/>
            <person name="Fairhead C."/>
            <person name="Ferry-Dumazet H."/>
            <person name="Groppi A."/>
            <person name="Hantraye F."/>
            <person name="Hennequin C."/>
            <person name="Jauniaux N."/>
            <person name="Joyet P."/>
            <person name="Kachouri R."/>
            <person name="Kerrest A."/>
            <person name="Koszul R."/>
            <person name="Lemaire M."/>
            <person name="Lesur I."/>
            <person name="Ma L."/>
            <person name="Muller H."/>
            <person name="Nicaud J.M."/>
            <person name="Nikolski M."/>
            <person name="Oztas S."/>
            <person name="Ozier-Kalogeropoulos O."/>
            <person name="Pellenz S."/>
            <person name="Potier S."/>
            <person name="Richard G.F."/>
            <person name="Straub M.L."/>
            <person name="Suleau A."/>
            <person name="Swennene D."/>
            <person name="Tekaia F."/>
            <person name="Wesolowski-Louvel M."/>
            <person name="Westhof E."/>
            <person name="Wirth B."/>
            <person name="Zeniou-Meyer M."/>
            <person name="Zivanovic I."/>
            <person name="Bolotin-Fukuhara M."/>
            <person name="Thierry A."/>
            <person name="Bouchier C."/>
            <person name="Caudron B."/>
            <person name="Scarpelli C."/>
            <person name="Gaillardin C."/>
            <person name="Weissenbach J."/>
            <person name="Wincker P."/>
            <person name="Souciet J.L."/>
        </authorList>
    </citation>
    <scope>NUCLEOTIDE SEQUENCE [LARGE SCALE GENOMIC DNA]</scope>
    <source>
        <strain evidence="8">ATCC 8585 / CBS 2359 / DSM 70799 / NBRC 1267 / NRRL Y-1140 / WM37</strain>
    </source>
</reference>
<dbReference type="eggNOG" id="KOG1289">
    <property type="taxonomic scope" value="Eukaryota"/>
</dbReference>
<feature type="transmembrane region" description="Helical" evidence="6">
    <location>
        <begin position="453"/>
        <end position="475"/>
    </location>
</feature>